<reference evidence="2" key="2">
    <citation type="submission" date="2025-08" db="UniProtKB">
        <authorList>
            <consortium name="RefSeq"/>
        </authorList>
    </citation>
    <scope>IDENTIFICATION</scope>
    <source>
        <tissue evidence="2">Leaf</tissue>
    </source>
</reference>
<protein>
    <submittedName>
        <fullName evidence="2">Uncharacterized protein LOC142172638</fullName>
    </submittedName>
</protein>
<organism evidence="1 2">
    <name type="scientific">Nicotiana tabacum</name>
    <name type="common">Common tobacco</name>
    <dbReference type="NCBI Taxonomy" id="4097"/>
    <lineage>
        <taxon>Eukaryota</taxon>
        <taxon>Viridiplantae</taxon>
        <taxon>Streptophyta</taxon>
        <taxon>Embryophyta</taxon>
        <taxon>Tracheophyta</taxon>
        <taxon>Spermatophyta</taxon>
        <taxon>Magnoliopsida</taxon>
        <taxon>eudicotyledons</taxon>
        <taxon>Gunneridae</taxon>
        <taxon>Pentapetalae</taxon>
        <taxon>asterids</taxon>
        <taxon>lamiids</taxon>
        <taxon>Solanales</taxon>
        <taxon>Solanaceae</taxon>
        <taxon>Nicotianoideae</taxon>
        <taxon>Nicotianeae</taxon>
        <taxon>Nicotiana</taxon>
    </lineage>
</organism>
<keyword evidence="1" id="KW-1185">Reference proteome</keyword>
<reference evidence="1" key="1">
    <citation type="journal article" date="2014" name="Nat. Commun.">
        <title>The tobacco genome sequence and its comparison with those of tomato and potato.</title>
        <authorList>
            <person name="Sierro N."/>
            <person name="Battey J.N."/>
            <person name="Ouadi S."/>
            <person name="Bakaher N."/>
            <person name="Bovet L."/>
            <person name="Willig A."/>
            <person name="Goepfert S."/>
            <person name="Peitsch M.C."/>
            <person name="Ivanov N.V."/>
        </authorList>
    </citation>
    <scope>NUCLEOTIDE SEQUENCE [LARGE SCALE GENOMIC DNA]</scope>
</reference>
<proteinExistence type="predicted"/>
<dbReference type="Proteomes" id="UP000790787">
    <property type="component" value="Chromosome 18"/>
</dbReference>
<name>A0AC58T5B0_TOBAC</name>
<sequence length="160" mass="18342">MTIDLLHGVSCLNPINSFSSFDIGKIMRMTELYPDDFDEFNMHALENQLATYIIDVRDIDERFSNLSGLSDLSRKLIQTKKHLNYSLVFLLVKLALLLLVDTASVERDFSAIRFIKNDMLDRFNDELFGDCLVPYVEGEVFNTISNDVIIKIIEEINLVG</sequence>
<evidence type="ECO:0000313" key="1">
    <source>
        <dbReference type="Proteomes" id="UP000790787"/>
    </source>
</evidence>
<evidence type="ECO:0000313" key="2">
    <source>
        <dbReference type="RefSeq" id="XP_075092405.1"/>
    </source>
</evidence>
<dbReference type="RefSeq" id="XP_075092405.1">
    <property type="nucleotide sequence ID" value="XM_075236304.1"/>
</dbReference>
<gene>
    <name evidence="2" type="primary">LOC142172638</name>
</gene>
<accession>A0AC58T5B0</accession>